<evidence type="ECO:0000259" key="7">
    <source>
        <dbReference type="Pfam" id="PF07980"/>
    </source>
</evidence>
<dbReference type="Proteomes" id="UP000560658">
    <property type="component" value="Unassembled WGS sequence"/>
</dbReference>
<reference evidence="9" key="1">
    <citation type="submission" date="2020-08" db="EMBL/GenBank/DDBJ databases">
        <title>Genomic Encyclopedia of Type Strains, Phase IV (KMG-IV): sequencing the most valuable type-strain genomes for metagenomic binning, comparative biology and taxonomic classification.</title>
        <authorList>
            <person name="Goeker M."/>
        </authorList>
    </citation>
    <scope>NUCLEOTIDE SEQUENCE [LARGE SCALE GENOMIC DNA]</scope>
    <source>
        <strain evidence="9">DSM 105720</strain>
    </source>
</reference>
<keyword evidence="5" id="KW-0998">Cell outer membrane</keyword>
<dbReference type="InterPro" id="IPR033985">
    <property type="entry name" value="SusD-like_N"/>
</dbReference>
<keyword evidence="10" id="KW-1185">Reference proteome</keyword>
<feature type="domain" description="SusD-like N-terminal" evidence="8">
    <location>
        <begin position="22"/>
        <end position="247"/>
    </location>
</feature>
<evidence type="ECO:0000256" key="3">
    <source>
        <dbReference type="ARBA" id="ARBA00022729"/>
    </source>
</evidence>
<name>A0A840CTB0_9BACE</name>
<feature type="signal peptide" evidence="6">
    <location>
        <begin position="1"/>
        <end position="24"/>
    </location>
</feature>
<comment type="caution">
    <text evidence="9">The sequence shown here is derived from an EMBL/GenBank/DDBJ whole genome shotgun (WGS) entry which is preliminary data.</text>
</comment>
<dbReference type="PROSITE" id="PS51257">
    <property type="entry name" value="PROKAR_LIPOPROTEIN"/>
    <property type="match status" value="1"/>
</dbReference>
<evidence type="ECO:0000256" key="4">
    <source>
        <dbReference type="ARBA" id="ARBA00023136"/>
    </source>
</evidence>
<proteinExistence type="inferred from homology"/>
<dbReference type="Pfam" id="PF14322">
    <property type="entry name" value="SusD-like_3"/>
    <property type="match status" value="1"/>
</dbReference>
<gene>
    <name evidence="9" type="ORF">GGR06_000305</name>
</gene>
<dbReference type="InterPro" id="IPR012944">
    <property type="entry name" value="SusD_RagB_dom"/>
</dbReference>
<protein>
    <recommendedName>
        <fullName evidence="11">RagB/SusD family nutrient uptake outer membrane protein</fullName>
    </recommendedName>
</protein>
<evidence type="ECO:0000256" key="5">
    <source>
        <dbReference type="ARBA" id="ARBA00023237"/>
    </source>
</evidence>
<evidence type="ECO:0000259" key="8">
    <source>
        <dbReference type="Pfam" id="PF14322"/>
    </source>
</evidence>
<keyword evidence="4" id="KW-0472">Membrane</keyword>
<evidence type="ECO:0008006" key="11">
    <source>
        <dbReference type="Google" id="ProtNLM"/>
    </source>
</evidence>
<organism evidence="9 10">
    <name type="scientific">Bacteroides reticulotermitis</name>
    <dbReference type="NCBI Taxonomy" id="1133319"/>
    <lineage>
        <taxon>Bacteria</taxon>
        <taxon>Pseudomonadati</taxon>
        <taxon>Bacteroidota</taxon>
        <taxon>Bacteroidia</taxon>
        <taxon>Bacteroidales</taxon>
        <taxon>Bacteroidaceae</taxon>
        <taxon>Bacteroides</taxon>
    </lineage>
</organism>
<sequence>MNTIKYLLLTLAVFALFSCSNWLSVEPETSVDEEKLFSTEQGFKDAMAGVYADMASSTLYGQNLGFGFLEVLAQQYDYNTLNSTYNSFYRVKEYEYTYSTVKSQISTIWLKMYNTIAEVNNIFRWMDKNGSVLPEATRHRIKGQCYIARAYLHYDLLRLFAPDVQRQPNERGIPYVETFGIIPTEANTVAEVIEKIKKDLTTAKEELKDDPILQVVPFEIEDKTVCDQYVAQANYYTAEALLARVYLNEGNYVEARNAAQRVIQSGKFRLVDQESSINVPKEELDILFNDEHIFSLRNTNIRTYSENLHLGKSENGVTSGAALPLTSNIQDIFDGNNDDVRYSTWVRQSDSYLMKYSQDIKRFYPKQVLIKLAEMYLICAEAQFKLHDDDALETLNILRRSRITNLATSDKYQLDMQVLLGEMRREFIGEGQLFFAYKRLNSPIYNVLNDVEPSDRVFVLPIPDDELEYGKY</sequence>
<dbReference type="AlphaFoldDB" id="A0A840CTB0"/>
<evidence type="ECO:0000256" key="6">
    <source>
        <dbReference type="SAM" id="SignalP"/>
    </source>
</evidence>
<comment type="similarity">
    <text evidence="2">Belongs to the SusD family.</text>
</comment>
<dbReference type="GO" id="GO:0009279">
    <property type="term" value="C:cell outer membrane"/>
    <property type="evidence" value="ECO:0007669"/>
    <property type="project" value="UniProtKB-SubCell"/>
</dbReference>
<evidence type="ECO:0000256" key="2">
    <source>
        <dbReference type="ARBA" id="ARBA00006275"/>
    </source>
</evidence>
<dbReference type="RefSeq" id="WP_044159686.1">
    <property type="nucleotide sequence ID" value="NZ_JACIER010000001.1"/>
</dbReference>
<evidence type="ECO:0000313" key="9">
    <source>
        <dbReference type="EMBL" id="MBB4042546.1"/>
    </source>
</evidence>
<dbReference type="Gene3D" id="1.25.40.390">
    <property type="match status" value="1"/>
</dbReference>
<dbReference type="InterPro" id="IPR011990">
    <property type="entry name" value="TPR-like_helical_dom_sf"/>
</dbReference>
<feature type="chain" id="PRO_5032331731" description="RagB/SusD family nutrient uptake outer membrane protein" evidence="6">
    <location>
        <begin position="25"/>
        <end position="472"/>
    </location>
</feature>
<comment type="subcellular location">
    <subcellularLocation>
        <location evidence="1">Cell outer membrane</location>
    </subcellularLocation>
</comment>
<dbReference type="Pfam" id="PF07980">
    <property type="entry name" value="SusD_RagB"/>
    <property type="match status" value="1"/>
</dbReference>
<evidence type="ECO:0000256" key="1">
    <source>
        <dbReference type="ARBA" id="ARBA00004442"/>
    </source>
</evidence>
<evidence type="ECO:0000313" key="10">
    <source>
        <dbReference type="Proteomes" id="UP000560658"/>
    </source>
</evidence>
<feature type="domain" description="RagB/SusD" evidence="7">
    <location>
        <begin position="328"/>
        <end position="440"/>
    </location>
</feature>
<keyword evidence="3 6" id="KW-0732">Signal</keyword>
<accession>A0A840CTB0</accession>
<dbReference type="EMBL" id="JACIER010000001">
    <property type="protein sequence ID" value="MBB4042546.1"/>
    <property type="molecule type" value="Genomic_DNA"/>
</dbReference>
<dbReference type="SUPFAM" id="SSF48452">
    <property type="entry name" value="TPR-like"/>
    <property type="match status" value="1"/>
</dbReference>